<dbReference type="Proteomes" id="UP000008721">
    <property type="component" value="Chromosome"/>
</dbReference>
<gene>
    <name evidence="1" type="ordered locus">Sulku_0020</name>
</gene>
<dbReference type="Gene3D" id="3.40.50.1240">
    <property type="entry name" value="Phosphoglycerate mutase-like"/>
    <property type="match status" value="1"/>
</dbReference>
<dbReference type="HOGENOM" id="CLU_1593710_0_0_7"/>
<dbReference type="InterPro" id="IPR029033">
    <property type="entry name" value="His_PPase_superfam"/>
</dbReference>
<dbReference type="eggNOG" id="COG0406">
    <property type="taxonomic scope" value="Bacteria"/>
</dbReference>
<proteinExistence type="predicted"/>
<dbReference type="EMBL" id="CP002355">
    <property type="protein sequence ID" value="ADR32688.1"/>
    <property type="molecule type" value="Genomic_DNA"/>
</dbReference>
<dbReference type="RefSeq" id="WP_013458885.1">
    <property type="nucleotide sequence ID" value="NC_014762.1"/>
</dbReference>
<protein>
    <submittedName>
        <fullName evidence="1">Phosphoglycerate mutase</fullName>
    </submittedName>
</protein>
<dbReference type="CDD" id="cd07067">
    <property type="entry name" value="HP_PGM_like"/>
    <property type="match status" value="1"/>
</dbReference>
<dbReference type="KEGG" id="sku:Sulku_0020"/>
<reference evidence="1 2" key="1">
    <citation type="journal article" date="2012" name="Stand. Genomic Sci.">
        <title>Complete genome sequence of the sulfur compounds oxidizing chemolithoautotroph Sulfuricurvum kujiense type strain (YK-1(T)).</title>
        <authorList>
            <person name="Han C."/>
            <person name="Kotsyurbenko O."/>
            <person name="Chertkov O."/>
            <person name="Held B."/>
            <person name="Lapidus A."/>
            <person name="Nolan M."/>
            <person name="Lucas S."/>
            <person name="Hammon N."/>
            <person name="Deshpande S."/>
            <person name="Cheng J.F."/>
            <person name="Tapia R."/>
            <person name="Goodwin L.A."/>
            <person name="Pitluck S."/>
            <person name="Liolios K."/>
            <person name="Pagani I."/>
            <person name="Ivanova N."/>
            <person name="Mavromatis K."/>
            <person name="Mikhailova N."/>
            <person name="Pati A."/>
            <person name="Chen A."/>
            <person name="Palaniappan K."/>
            <person name="Land M."/>
            <person name="Hauser L."/>
            <person name="Chang Y.J."/>
            <person name="Jeffries C.D."/>
            <person name="Brambilla E.M."/>
            <person name="Rohde M."/>
            <person name="Spring S."/>
            <person name="Sikorski J."/>
            <person name="Goker M."/>
            <person name="Woyke T."/>
            <person name="Bristow J."/>
            <person name="Eisen J.A."/>
            <person name="Markowitz V."/>
            <person name="Hugenholtz P."/>
            <person name="Kyrpides N.C."/>
            <person name="Klenk H.P."/>
            <person name="Detter J.C."/>
        </authorList>
    </citation>
    <scope>NUCLEOTIDE SEQUENCE [LARGE SCALE GENOMIC DNA]</scope>
    <source>
        <strain evidence="2">ATCC BAA-921 / DSM 16994 / JCM 11577 / YK-1</strain>
    </source>
</reference>
<dbReference type="AlphaFoldDB" id="E4TW72"/>
<organism evidence="1 2">
    <name type="scientific">Sulfuricurvum kujiense (strain ATCC BAA-921 / DSM 16994 / JCM 11577 / YK-1)</name>
    <dbReference type="NCBI Taxonomy" id="709032"/>
    <lineage>
        <taxon>Bacteria</taxon>
        <taxon>Pseudomonadati</taxon>
        <taxon>Campylobacterota</taxon>
        <taxon>Epsilonproteobacteria</taxon>
        <taxon>Campylobacterales</taxon>
        <taxon>Sulfurimonadaceae</taxon>
        <taxon>Sulfuricurvum</taxon>
    </lineage>
</organism>
<dbReference type="Pfam" id="PF00300">
    <property type="entry name" value="His_Phos_1"/>
    <property type="match status" value="1"/>
</dbReference>
<dbReference type="STRING" id="709032.Sulku_0020"/>
<dbReference type="SUPFAM" id="SSF53254">
    <property type="entry name" value="Phosphoglycerate mutase-like"/>
    <property type="match status" value="1"/>
</dbReference>
<accession>E4TW72</accession>
<dbReference type="SMART" id="SM00855">
    <property type="entry name" value="PGAM"/>
    <property type="match status" value="1"/>
</dbReference>
<keyword evidence="2" id="KW-1185">Reference proteome</keyword>
<dbReference type="OrthoDB" id="9781415at2"/>
<evidence type="ECO:0000313" key="1">
    <source>
        <dbReference type="EMBL" id="ADR32688.1"/>
    </source>
</evidence>
<name>E4TW72_SULKY</name>
<sequence>MSLTLLRHAALSTEFHGRYIGHTDLPIDTELFAPIILPQMYDAVYSSDLSRCTQTLKQLGYGDFQTDERLREVRFKEQFEGKNFTEIEGMEVYNPRFLESQEQWHDFVCDESSTEFRGRLTSFLDELPFEKNILVCAHGGTIAEILSLLNAPIKRLAYLEYTIVTVK</sequence>
<evidence type="ECO:0000313" key="2">
    <source>
        <dbReference type="Proteomes" id="UP000008721"/>
    </source>
</evidence>
<dbReference type="InterPro" id="IPR013078">
    <property type="entry name" value="His_Pase_superF_clade-1"/>
</dbReference>